<dbReference type="CDD" id="cd20389">
    <property type="entry name" value="Tudor_ARID4_rpt1"/>
    <property type="match status" value="1"/>
</dbReference>
<accession>T2MGV1</accession>
<feature type="non-terminal residue" evidence="2">
    <location>
        <position position="184"/>
    </location>
</feature>
<dbReference type="PANTHER" id="PTHR13964">
    <property type="entry name" value="RBP-RELATED"/>
    <property type="match status" value="1"/>
</dbReference>
<evidence type="ECO:0000313" key="2">
    <source>
        <dbReference type="EMBL" id="CDG71135.1"/>
    </source>
</evidence>
<dbReference type="CDD" id="cd20390">
    <property type="entry name" value="Tudor_ARID4_rpt2"/>
    <property type="match status" value="1"/>
</dbReference>
<dbReference type="PANTHER" id="PTHR13964:SF27">
    <property type="entry name" value="HAT-TRICK, ISOFORM D"/>
    <property type="match status" value="1"/>
</dbReference>
<dbReference type="EMBL" id="HAAD01004903">
    <property type="protein sequence ID" value="CDG71135.1"/>
    <property type="molecule type" value="mRNA"/>
</dbReference>
<dbReference type="InterPro" id="IPR051232">
    <property type="entry name" value="ARID/SWI1_ChromRemod"/>
</dbReference>
<dbReference type="SMART" id="SM00333">
    <property type="entry name" value="TUDOR"/>
    <property type="match status" value="1"/>
</dbReference>
<evidence type="ECO:0000259" key="1">
    <source>
        <dbReference type="SMART" id="SM00333"/>
    </source>
</evidence>
<name>T2MGV1_HYDVU</name>
<dbReference type="InterPro" id="IPR002999">
    <property type="entry name" value="Tudor"/>
</dbReference>
<proteinExistence type="evidence at transcript level"/>
<reference evidence="2" key="1">
    <citation type="journal article" date="2013" name="Genome Biol. Evol.">
        <title>Punctuated emergences of genetic and phenotypic innovations in eumetazoan, bilaterian, euteleostome, and hominidae ancestors.</title>
        <authorList>
            <person name="Wenger Y."/>
            <person name="Galliot B."/>
        </authorList>
    </citation>
    <scope>NUCLEOTIDE SEQUENCE</scope>
    <source>
        <tissue evidence="2">Whole animals</tissue>
    </source>
</reference>
<dbReference type="SUPFAM" id="SSF63748">
    <property type="entry name" value="Tudor/PWWP/MBT"/>
    <property type="match status" value="1"/>
</dbReference>
<dbReference type="GO" id="GO:0005634">
    <property type="term" value="C:nucleus"/>
    <property type="evidence" value="ECO:0007669"/>
    <property type="project" value="TreeGrafter"/>
</dbReference>
<sequence length="184" mass="20917">MANDVPAFLEVGTPVSAKFKGAFCEATIKSLKKNVKCKVQFKDVISSSAVVHDDAIDGPLKVNAVVQVLLGDERKEAVIQKINDHSWYTVVFDDGDERTLRRTNVCVMGEKHFNEHENLDNLPLTDPENFSSMVVMPADKKRKRRRSHLNCSIEEEDSENDELKWNHDNKKLNENNKAYLGKVF</sequence>
<dbReference type="AlphaFoldDB" id="T2MGV1"/>
<protein>
    <submittedName>
        <fullName evidence="2">AT-rich interactive domain-containing protein 4A</fullName>
    </submittedName>
</protein>
<dbReference type="GO" id="GO:0000976">
    <property type="term" value="F:transcription cis-regulatory region binding"/>
    <property type="evidence" value="ECO:0007669"/>
    <property type="project" value="TreeGrafter"/>
</dbReference>
<organism evidence="2">
    <name type="scientific">Hydra vulgaris</name>
    <name type="common">Hydra</name>
    <name type="synonym">Hydra attenuata</name>
    <dbReference type="NCBI Taxonomy" id="6087"/>
    <lineage>
        <taxon>Eukaryota</taxon>
        <taxon>Metazoa</taxon>
        <taxon>Cnidaria</taxon>
        <taxon>Hydrozoa</taxon>
        <taxon>Hydroidolina</taxon>
        <taxon>Anthoathecata</taxon>
        <taxon>Aplanulata</taxon>
        <taxon>Hydridae</taxon>
        <taxon>Hydra</taxon>
    </lineage>
</organism>
<gene>
    <name evidence="2" type="primary">ARID4A</name>
</gene>
<dbReference type="OrthoDB" id="5986491at2759"/>
<dbReference type="Gene3D" id="2.30.30.140">
    <property type="match status" value="1"/>
</dbReference>
<feature type="domain" description="Tudor" evidence="1">
    <location>
        <begin position="58"/>
        <end position="113"/>
    </location>
</feature>
<dbReference type="GO" id="GO:0006357">
    <property type="term" value="P:regulation of transcription by RNA polymerase II"/>
    <property type="evidence" value="ECO:0007669"/>
    <property type="project" value="TreeGrafter"/>
</dbReference>